<evidence type="ECO:0000313" key="4">
    <source>
        <dbReference type="Proteomes" id="UP000053558"/>
    </source>
</evidence>
<protein>
    <submittedName>
        <fullName evidence="3">Uncharacterized protein</fullName>
    </submittedName>
</protein>
<organism evidence="3 4">
    <name type="scientific">Coniophora puteana (strain RWD-64-598)</name>
    <name type="common">Brown rot fungus</name>
    <dbReference type="NCBI Taxonomy" id="741705"/>
    <lineage>
        <taxon>Eukaryota</taxon>
        <taxon>Fungi</taxon>
        <taxon>Dikarya</taxon>
        <taxon>Basidiomycota</taxon>
        <taxon>Agaricomycotina</taxon>
        <taxon>Agaricomycetes</taxon>
        <taxon>Agaricomycetidae</taxon>
        <taxon>Boletales</taxon>
        <taxon>Coniophorineae</taxon>
        <taxon>Coniophoraceae</taxon>
        <taxon>Coniophora</taxon>
    </lineage>
</organism>
<proteinExistence type="predicted"/>
<dbReference type="RefSeq" id="XP_007765468.1">
    <property type="nucleotide sequence ID" value="XM_007767278.1"/>
</dbReference>
<comment type="caution">
    <text evidence="3">The sequence shown here is derived from an EMBL/GenBank/DDBJ whole genome shotgun (WGS) entry which is preliminary data.</text>
</comment>
<feature type="transmembrane region" description="Helical" evidence="2">
    <location>
        <begin position="50"/>
        <end position="72"/>
    </location>
</feature>
<dbReference type="GeneID" id="19210079"/>
<keyword evidence="2" id="KW-0472">Membrane</keyword>
<reference evidence="4" key="1">
    <citation type="journal article" date="2012" name="Science">
        <title>The Paleozoic origin of enzymatic lignin decomposition reconstructed from 31 fungal genomes.</title>
        <authorList>
            <person name="Floudas D."/>
            <person name="Binder M."/>
            <person name="Riley R."/>
            <person name="Barry K."/>
            <person name="Blanchette R.A."/>
            <person name="Henrissat B."/>
            <person name="Martinez A.T."/>
            <person name="Otillar R."/>
            <person name="Spatafora J.W."/>
            <person name="Yadav J.S."/>
            <person name="Aerts A."/>
            <person name="Benoit I."/>
            <person name="Boyd A."/>
            <person name="Carlson A."/>
            <person name="Copeland A."/>
            <person name="Coutinho P.M."/>
            <person name="de Vries R.P."/>
            <person name="Ferreira P."/>
            <person name="Findley K."/>
            <person name="Foster B."/>
            <person name="Gaskell J."/>
            <person name="Glotzer D."/>
            <person name="Gorecki P."/>
            <person name="Heitman J."/>
            <person name="Hesse C."/>
            <person name="Hori C."/>
            <person name="Igarashi K."/>
            <person name="Jurgens J.A."/>
            <person name="Kallen N."/>
            <person name="Kersten P."/>
            <person name="Kohler A."/>
            <person name="Kuees U."/>
            <person name="Kumar T.K.A."/>
            <person name="Kuo A."/>
            <person name="LaButti K."/>
            <person name="Larrondo L.F."/>
            <person name="Lindquist E."/>
            <person name="Ling A."/>
            <person name="Lombard V."/>
            <person name="Lucas S."/>
            <person name="Lundell T."/>
            <person name="Martin R."/>
            <person name="McLaughlin D.J."/>
            <person name="Morgenstern I."/>
            <person name="Morin E."/>
            <person name="Murat C."/>
            <person name="Nagy L.G."/>
            <person name="Nolan M."/>
            <person name="Ohm R.A."/>
            <person name="Patyshakuliyeva A."/>
            <person name="Rokas A."/>
            <person name="Ruiz-Duenas F.J."/>
            <person name="Sabat G."/>
            <person name="Salamov A."/>
            <person name="Samejima M."/>
            <person name="Schmutz J."/>
            <person name="Slot J.C."/>
            <person name="St John F."/>
            <person name="Stenlid J."/>
            <person name="Sun H."/>
            <person name="Sun S."/>
            <person name="Syed K."/>
            <person name="Tsang A."/>
            <person name="Wiebenga A."/>
            <person name="Young D."/>
            <person name="Pisabarro A."/>
            <person name="Eastwood D.C."/>
            <person name="Martin F."/>
            <person name="Cullen D."/>
            <person name="Grigoriev I.V."/>
            <person name="Hibbett D.S."/>
        </authorList>
    </citation>
    <scope>NUCLEOTIDE SEQUENCE [LARGE SCALE GENOMIC DNA]</scope>
    <source>
        <strain evidence="4">RWD-64-598 SS2</strain>
    </source>
</reference>
<dbReference type="KEGG" id="cput:CONPUDRAFT_80383"/>
<evidence type="ECO:0000256" key="2">
    <source>
        <dbReference type="SAM" id="Phobius"/>
    </source>
</evidence>
<evidence type="ECO:0000313" key="3">
    <source>
        <dbReference type="EMBL" id="EIW83810.1"/>
    </source>
</evidence>
<gene>
    <name evidence="3" type="ORF">CONPUDRAFT_80383</name>
</gene>
<feature type="region of interest" description="Disordered" evidence="1">
    <location>
        <begin position="1"/>
        <end position="30"/>
    </location>
</feature>
<keyword evidence="2" id="KW-1133">Transmembrane helix</keyword>
<evidence type="ECO:0000256" key="1">
    <source>
        <dbReference type="SAM" id="MobiDB-lite"/>
    </source>
</evidence>
<sequence>MWTPFSDQVSSSPSHTAPLDAAISNEEDKPTTAGANISAKVLRQPQDFPAIFHVAALGAVLLPVALAPCLFMRRSFSTLHRRLDALEHSVAVAQRASALEVEMQKEAVRVAVDRARGLQGEVGELREELGRACKRGEERDAEVRRAVRGVVDEQADVREKLGSGFFVNMWGRKPSGPT</sequence>
<keyword evidence="4" id="KW-1185">Reference proteome</keyword>
<accession>A0A5M3MXJ1</accession>
<keyword evidence="2" id="KW-0812">Transmembrane</keyword>
<dbReference type="AlphaFoldDB" id="A0A5M3MXJ1"/>
<feature type="compositionally biased region" description="Polar residues" evidence="1">
    <location>
        <begin position="1"/>
        <end position="15"/>
    </location>
</feature>
<dbReference type="EMBL" id="JH711575">
    <property type="protein sequence ID" value="EIW83810.1"/>
    <property type="molecule type" value="Genomic_DNA"/>
</dbReference>
<dbReference type="Proteomes" id="UP000053558">
    <property type="component" value="Unassembled WGS sequence"/>
</dbReference>
<name>A0A5M3MXJ1_CONPW</name>